<accession>M2V6H7</accession>
<dbReference type="AlphaFoldDB" id="M2V6H7"/>
<sequence length="465" mass="52532">MAEDAPSSAPAFPFLRLPLELREQIYSYYFHPGDHLVRSTALEAKGFFGGVYHWDFDVFYVNKQIHRESKRVWRRENIFVKIATPWPSAVNHISSEGLVPIVCADAQANAFSGHHAVVQIDSPMQIVTPEHMVVMLADDLPLFTRTWYYSALSYPTLNERLNTTFMLRNPAKTDDNRDEDSEEQDQEQDGLGVPLAIQRKLLHPFEHVKGLHDSIFIGFSNTVQSELARLQARPIPSLEQSLESATDYLAAGDAALAKSTEPTALEAIELYKKAFHAIHILVHGRTRRVMADVFFQDAVTNGRYAGQTGVTVRVVLRLKLVSRFLAAYNQLARWDDAAFWGMRSVTILEESLNPDFEMFLAEVLGGSDVGMIYLRTGIAFWHMECKREDWMGELISYADDDLAGSRRLWDAAVRFLRHANKDEARSELLAYGVPRETVALFADVQAAKEDLESMVARDGSSTSEE</sequence>
<organism evidence="2 3">
    <name type="scientific">Cochliobolus heterostrophus (strain C5 / ATCC 48332 / race O)</name>
    <name type="common">Southern corn leaf blight fungus</name>
    <name type="synonym">Bipolaris maydis</name>
    <dbReference type="NCBI Taxonomy" id="701091"/>
    <lineage>
        <taxon>Eukaryota</taxon>
        <taxon>Fungi</taxon>
        <taxon>Dikarya</taxon>
        <taxon>Ascomycota</taxon>
        <taxon>Pezizomycotina</taxon>
        <taxon>Dothideomycetes</taxon>
        <taxon>Pleosporomycetidae</taxon>
        <taxon>Pleosporales</taxon>
        <taxon>Pleosporineae</taxon>
        <taxon>Pleosporaceae</taxon>
        <taxon>Bipolaris</taxon>
    </lineage>
</organism>
<dbReference type="OMA" id="KAFHAIH"/>
<dbReference type="OrthoDB" id="5229512at2759"/>
<evidence type="ECO:0000313" key="3">
    <source>
        <dbReference type="Proteomes" id="UP000016936"/>
    </source>
</evidence>
<dbReference type="HOGENOM" id="CLU_040833_0_0_1"/>
<dbReference type="EMBL" id="KB445570">
    <property type="protein sequence ID" value="EMD95632.1"/>
    <property type="molecule type" value="Genomic_DNA"/>
</dbReference>
<reference evidence="2 3" key="1">
    <citation type="journal article" date="2012" name="PLoS Pathog.">
        <title>Diverse lifestyles and strategies of plant pathogenesis encoded in the genomes of eighteen Dothideomycetes fungi.</title>
        <authorList>
            <person name="Ohm R.A."/>
            <person name="Feau N."/>
            <person name="Henrissat B."/>
            <person name="Schoch C.L."/>
            <person name="Horwitz B.A."/>
            <person name="Barry K.W."/>
            <person name="Condon B.J."/>
            <person name="Copeland A.C."/>
            <person name="Dhillon B."/>
            <person name="Glaser F."/>
            <person name="Hesse C.N."/>
            <person name="Kosti I."/>
            <person name="LaButti K."/>
            <person name="Lindquist E.A."/>
            <person name="Lucas S."/>
            <person name="Salamov A.A."/>
            <person name="Bradshaw R.E."/>
            <person name="Ciuffetti L."/>
            <person name="Hamelin R.C."/>
            <person name="Kema G.H.J."/>
            <person name="Lawrence C."/>
            <person name="Scott J.A."/>
            <person name="Spatafora J.W."/>
            <person name="Turgeon B.G."/>
            <person name="de Wit P.J.G.M."/>
            <person name="Zhong S."/>
            <person name="Goodwin S.B."/>
            <person name="Grigoriev I.V."/>
        </authorList>
    </citation>
    <scope>NUCLEOTIDE SEQUENCE [LARGE SCALE GENOMIC DNA]</scope>
    <source>
        <strain evidence="3">C5 / ATCC 48332 / race O</strain>
    </source>
</reference>
<proteinExistence type="predicted"/>
<feature type="region of interest" description="Disordered" evidence="1">
    <location>
        <begin position="170"/>
        <end position="190"/>
    </location>
</feature>
<evidence type="ECO:0000313" key="2">
    <source>
        <dbReference type="EMBL" id="EMD95632.1"/>
    </source>
</evidence>
<gene>
    <name evidence="2" type="ORF">COCHEDRAFT_1089045</name>
</gene>
<dbReference type="STRING" id="701091.M2V6H7"/>
<name>M2V6H7_COCH5</name>
<keyword evidence="3" id="KW-1185">Reference proteome</keyword>
<dbReference type="Proteomes" id="UP000016936">
    <property type="component" value="Unassembled WGS sequence"/>
</dbReference>
<dbReference type="eggNOG" id="ENOG502RPYR">
    <property type="taxonomic scope" value="Eukaryota"/>
</dbReference>
<protein>
    <submittedName>
        <fullName evidence="2">Uncharacterized protein</fullName>
    </submittedName>
</protein>
<feature type="compositionally biased region" description="Acidic residues" evidence="1">
    <location>
        <begin position="176"/>
        <end position="188"/>
    </location>
</feature>
<reference evidence="3" key="2">
    <citation type="journal article" date="2013" name="PLoS Genet.">
        <title>Comparative genome structure, secondary metabolite, and effector coding capacity across Cochliobolus pathogens.</title>
        <authorList>
            <person name="Condon B.J."/>
            <person name="Leng Y."/>
            <person name="Wu D."/>
            <person name="Bushley K.E."/>
            <person name="Ohm R.A."/>
            <person name="Otillar R."/>
            <person name="Martin J."/>
            <person name="Schackwitz W."/>
            <person name="Grimwood J."/>
            <person name="MohdZainudin N."/>
            <person name="Xue C."/>
            <person name="Wang R."/>
            <person name="Manning V.A."/>
            <person name="Dhillon B."/>
            <person name="Tu Z.J."/>
            <person name="Steffenson B.J."/>
            <person name="Salamov A."/>
            <person name="Sun H."/>
            <person name="Lowry S."/>
            <person name="LaButti K."/>
            <person name="Han J."/>
            <person name="Copeland A."/>
            <person name="Lindquist E."/>
            <person name="Barry K."/>
            <person name="Schmutz J."/>
            <person name="Baker S.E."/>
            <person name="Ciuffetti L.M."/>
            <person name="Grigoriev I.V."/>
            <person name="Zhong S."/>
            <person name="Turgeon B.G."/>
        </authorList>
    </citation>
    <scope>NUCLEOTIDE SEQUENCE [LARGE SCALE GENOMIC DNA]</scope>
    <source>
        <strain evidence="3">C5 / ATCC 48332 / race O</strain>
    </source>
</reference>
<evidence type="ECO:0000256" key="1">
    <source>
        <dbReference type="SAM" id="MobiDB-lite"/>
    </source>
</evidence>